<evidence type="ECO:0008006" key="3">
    <source>
        <dbReference type="Google" id="ProtNLM"/>
    </source>
</evidence>
<gene>
    <name evidence="1" type="ORF">EII21_05780</name>
</gene>
<protein>
    <recommendedName>
        <fullName evidence="3">HK97 gp10 family phage protein</fullName>
    </recommendedName>
</protein>
<evidence type="ECO:0000313" key="2">
    <source>
        <dbReference type="Proteomes" id="UP000269923"/>
    </source>
</evidence>
<evidence type="ECO:0000313" key="1">
    <source>
        <dbReference type="EMBL" id="RRD90427.1"/>
    </source>
</evidence>
<organism evidence="1 2">
    <name type="scientific">Conchiformibius steedae</name>
    <dbReference type="NCBI Taxonomy" id="153493"/>
    <lineage>
        <taxon>Bacteria</taxon>
        <taxon>Pseudomonadati</taxon>
        <taxon>Pseudomonadota</taxon>
        <taxon>Betaproteobacteria</taxon>
        <taxon>Neisseriales</taxon>
        <taxon>Neisseriaceae</taxon>
        <taxon>Conchiformibius</taxon>
    </lineage>
</organism>
<dbReference type="OrthoDB" id="8613246at2"/>
<reference evidence="1 2" key="1">
    <citation type="submission" date="2018-11" db="EMBL/GenBank/DDBJ databases">
        <title>Genomes From Bacteria Associated with the Canine Oral Cavity: a Test Case for Automated Genome-Based Taxonomic Assignment.</title>
        <authorList>
            <person name="Coil D.A."/>
            <person name="Jospin G."/>
            <person name="Darling A.E."/>
            <person name="Wallis C."/>
            <person name="Davis I.J."/>
            <person name="Harris S."/>
            <person name="Eisen J.A."/>
            <person name="Holcombe L.J."/>
            <person name="O'Flynn C."/>
        </authorList>
    </citation>
    <scope>NUCLEOTIDE SEQUENCE [LARGE SCALE GENOMIC DNA]</scope>
    <source>
        <strain evidence="1 2">COT-280</strain>
    </source>
</reference>
<dbReference type="InterPro" id="IPR010064">
    <property type="entry name" value="HK97-gp10_tail"/>
</dbReference>
<keyword evidence="2" id="KW-1185">Reference proteome</keyword>
<sequence>MLTIHADLSPALEQLENMGTRAGKTIRKAAFEGTDLIYWTAVAFAPISKKPHWFYGSTGQRYLFEPGSLIDSLYIKHIEEVSEKGVREVYQVLWRKRSSELGYVPYAHMVEYGTVRTPPAPFVRPAYDMVKTQAESLIIDIIMKAINQNG</sequence>
<accession>A0A3P2A4P6</accession>
<dbReference type="Proteomes" id="UP000269923">
    <property type="component" value="Unassembled WGS sequence"/>
</dbReference>
<dbReference type="RefSeq" id="WP_124794658.1">
    <property type="nucleotide sequence ID" value="NZ_RQYC01000006.1"/>
</dbReference>
<name>A0A3P2A4P6_9NEIS</name>
<dbReference type="AlphaFoldDB" id="A0A3P2A4P6"/>
<dbReference type="NCBIfam" id="TIGR01725">
    <property type="entry name" value="phge_HK97_gp10"/>
    <property type="match status" value="1"/>
</dbReference>
<dbReference type="EMBL" id="RQYC01000006">
    <property type="protein sequence ID" value="RRD90427.1"/>
    <property type="molecule type" value="Genomic_DNA"/>
</dbReference>
<proteinExistence type="predicted"/>
<comment type="caution">
    <text evidence="1">The sequence shown here is derived from an EMBL/GenBank/DDBJ whole genome shotgun (WGS) entry which is preliminary data.</text>
</comment>